<evidence type="ECO:0000313" key="2">
    <source>
        <dbReference type="Proteomes" id="UP001187531"/>
    </source>
</evidence>
<dbReference type="PANTHER" id="PTHR11959:SF10">
    <property type="entry name" value="4-HYDROXYPHENYLPYRUVATE DIOXYGENASE-LIKE PROTEIN"/>
    <property type="match status" value="1"/>
</dbReference>
<organism evidence="1 2">
    <name type="scientific">Artemia franciscana</name>
    <name type="common">Brine shrimp</name>
    <name type="synonym">Artemia sanfranciscana</name>
    <dbReference type="NCBI Taxonomy" id="6661"/>
    <lineage>
        <taxon>Eukaryota</taxon>
        <taxon>Metazoa</taxon>
        <taxon>Ecdysozoa</taxon>
        <taxon>Arthropoda</taxon>
        <taxon>Crustacea</taxon>
        <taxon>Branchiopoda</taxon>
        <taxon>Anostraca</taxon>
        <taxon>Artemiidae</taxon>
        <taxon>Artemia</taxon>
    </lineage>
</organism>
<protein>
    <submittedName>
        <fullName evidence="1">Uncharacterized protein</fullName>
    </submittedName>
</protein>
<dbReference type="InterPro" id="IPR029068">
    <property type="entry name" value="Glyas_Bleomycin-R_OHBP_Dase"/>
</dbReference>
<dbReference type="EMBL" id="JAVRJZ010000006">
    <property type="protein sequence ID" value="KAK2721288.1"/>
    <property type="molecule type" value="Genomic_DNA"/>
</dbReference>
<dbReference type="PANTHER" id="PTHR11959">
    <property type="entry name" value="4-HYDROXYPHENYLPYRUVATE DIOXYGENASE"/>
    <property type="match status" value="1"/>
</dbReference>
<dbReference type="GO" id="GO:0009072">
    <property type="term" value="P:aromatic amino acid metabolic process"/>
    <property type="evidence" value="ECO:0007669"/>
    <property type="project" value="InterPro"/>
</dbReference>
<gene>
    <name evidence="1" type="ORF">QYM36_003539</name>
</gene>
<dbReference type="Proteomes" id="UP001187531">
    <property type="component" value="Unassembled WGS sequence"/>
</dbReference>
<sequence length="210" mass="22984">MGTRLDLEKAQYRRLDQPIDGLIIGGSVGMKLKVMDYWKCAEVGLRTSGSRKISIVLAESLPGQDNTGGAFNPSICKISAEYSVAFQFHCGIIDWAIALLKVVPHSRLLLFAFSVGKLDEIIACGEDLAKFEQFGILIDCEADASDPQILPTNAQRTIGIYCKFSHCQSLMRKFFLEMIQRKGATGFGAGNVTALARSIEESSKNLVNTN</sequence>
<evidence type="ECO:0000313" key="1">
    <source>
        <dbReference type="EMBL" id="KAK2721288.1"/>
    </source>
</evidence>
<dbReference type="InterPro" id="IPR005956">
    <property type="entry name" value="4OHPhenylPyrv_dOase"/>
</dbReference>
<dbReference type="GO" id="GO:0003868">
    <property type="term" value="F:4-hydroxyphenylpyruvate dioxygenase activity"/>
    <property type="evidence" value="ECO:0007669"/>
    <property type="project" value="InterPro"/>
</dbReference>
<dbReference type="SUPFAM" id="SSF54593">
    <property type="entry name" value="Glyoxalase/Bleomycin resistance protein/Dihydroxybiphenyl dioxygenase"/>
    <property type="match status" value="1"/>
</dbReference>
<keyword evidence="2" id="KW-1185">Reference proteome</keyword>
<accession>A0AA88L7H9</accession>
<name>A0AA88L7H9_ARTSF</name>
<reference evidence="1" key="1">
    <citation type="submission" date="2023-07" db="EMBL/GenBank/DDBJ databases">
        <title>Chromosome-level genome assembly of Artemia franciscana.</title>
        <authorList>
            <person name="Jo E."/>
        </authorList>
    </citation>
    <scope>NUCLEOTIDE SEQUENCE</scope>
    <source>
        <tissue evidence="1">Whole body</tissue>
    </source>
</reference>
<comment type="caution">
    <text evidence="1">The sequence shown here is derived from an EMBL/GenBank/DDBJ whole genome shotgun (WGS) entry which is preliminary data.</text>
</comment>
<proteinExistence type="predicted"/>
<dbReference type="AlphaFoldDB" id="A0AA88L7H9"/>
<dbReference type="Gene3D" id="3.10.180.10">
    <property type="entry name" value="2,3-Dihydroxybiphenyl 1,2-Dioxygenase, domain 1"/>
    <property type="match status" value="1"/>
</dbReference>